<comment type="subunit">
    <text evidence="5">Part of the ribosomal stalk of the 50S ribosomal subunit. The N-terminus interacts with L11 and the large rRNA to form the base of the stalk. The C-terminus forms an elongated spine to which L12 dimers bind in a sequential fashion forming a multimeric L10(L12)X complex.</text>
</comment>
<dbReference type="NCBIfam" id="NF000955">
    <property type="entry name" value="PRK00099.1-1"/>
    <property type="match status" value="1"/>
</dbReference>
<dbReference type="HAMAP" id="MF_00362">
    <property type="entry name" value="Ribosomal_uL10"/>
    <property type="match status" value="1"/>
</dbReference>
<evidence type="ECO:0000256" key="1">
    <source>
        <dbReference type="ARBA" id="ARBA00008889"/>
    </source>
</evidence>
<dbReference type="InterPro" id="IPR043141">
    <property type="entry name" value="Ribosomal_uL10-like_sf"/>
</dbReference>
<keyword evidence="5" id="KW-0694">RNA-binding</keyword>
<keyword evidence="3 5" id="KW-0687">Ribonucleoprotein</keyword>
<dbReference type="GO" id="GO:0006412">
    <property type="term" value="P:translation"/>
    <property type="evidence" value="ECO:0007669"/>
    <property type="project" value="UniProtKB-UniRule"/>
</dbReference>
<dbReference type="Pfam" id="PF00466">
    <property type="entry name" value="Ribosomal_L10"/>
    <property type="match status" value="1"/>
</dbReference>
<dbReference type="PANTHER" id="PTHR11560">
    <property type="entry name" value="39S RIBOSOMAL PROTEIN L10, MITOCHONDRIAL"/>
    <property type="match status" value="1"/>
</dbReference>
<dbReference type="InterPro" id="IPR022973">
    <property type="entry name" value="Ribosomal_uL10_bac"/>
</dbReference>
<evidence type="ECO:0000256" key="2">
    <source>
        <dbReference type="ARBA" id="ARBA00022980"/>
    </source>
</evidence>
<comment type="caution">
    <text evidence="6">The sequence shown here is derived from an EMBL/GenBank/DDBJ whole genome shotgun (WGS) entry which is preliminary data.</text>
</comment>
<dbReference type="PROSITE" id="PS01109">
    <property type="entry name" value="RIBOSOMAL_L10"/>
    <property type="match status" value="1"/>
</dbReference>
<dbReference type="Proteomes" id="UP000229740">
    <property type="component" value="Unassembled WGS sequence"/>
</dbReference>
<comment type="function">
    <text evidence="5">Forms part of the ribosomal stalk, playing a central role in the interaction of the ribosome with GTP-bound translation factors.</text>
</comment>
<evidence type="ECO:0000256" key="4">
    <source>
        <dbReference type="ARBA" id="ARBA00035202"/>
    </source>
</evidence>
<dbReference type="GO" id="GO:0070180">
    <property type="term" value="F:large ribosomal subunit rRNA binding"/>
    <property type="evidence" value="ECO:0007669"/>
    <property type="project" value="UniProtKB-UniRule"/>
</dbReference>
<dbReference type="GO" id="GO:0003735">
    <property type="term" value="F:structural constituent of ribosome"/>
    <property type="evidence" value="ECO:0007669"/>
    <property type="project" value="InterPro"/>
</dbReference>
<accession>A0A2G6E0Q6</accession>
<evidence type="ECO:0000313" key="6">
    <source>
        <dbReference type="EMBL" id="PID55644.1"/>
    </source>
</evidence>
<gene>
    <name evidence="5 6" type="primary">rplJ</name>
    <name evidence="6" type="ORF">CSB45_14980</name>
</gene>
<dbReference type="InterPro" id="IPR002363">
    <property type="entry name" value="Ribosomal_uL10_CS_bac"/>
</dbReference>
<dbReference type="Gene3D" id="6.10.250.290">
    <property type="match status" value="1"/>
</dbReference>
<organism evidence="6 7">
    <name type="scientific">candidate division KSB3 bacterium</name>
    <dbReference type="NCBI Taxonomy" id="2044937"/>
    <lineage>
        <taxon>Bacteria</taxon>
        <taxon>candidate division KSB3</taxon>
    </lineage>
</organism>
<keyword evidence="2 5" id="KW-0689">Ribosomal protein</keyword>
<dbReference type="InterPro" id="IPR047865">
    <property type="entry name" value="Ribosomal_uL10_bac_type"/>
</dbReference>
<dbReference type="AlphaFoldDB" id="A0A2G6E0Q6"/>
<dbReference type="InterPro" id="IPR001790">
    <property type="entry name" value="Ribosomal_uL10"/>
</dbReference>
<sequence>MSVSGFLDGCQGVDFTELVNKSEKRQFTKELQERFQASESAICVDFLGINVEKISRFRAELDDASGSYHVVKNTLARRAVEESGFEELRQFFVGPTGVVLCGDKVADVAKVVAKFAKAEGDAPVLKIKGGMVEGTVLDVDGIKKLATLPSREELLSKLVASLESPVSGLVFTLQGIVNEFVYTLQAVAEKRASDG</sequence>
<proteinExistence type="inferred from homology"/>
<dbReference type="CDD" id="cd05797">
    <property type="entry name" value="Ribosomal_L10"/>
    <property type="match status" value="1"/>
</dbReference>
<name>A0A2G6E0Q6_9BACT</name>
<dbReference type="SUPFAM" id="SSF160369">
    <property type="entry name" value="Ribosomal protein L10-like"/>
    <property type="match status" value="1"/>
</dbReference>
<comment type="similarity">
    <text evidence="1 5">Belongs to the universal ribosomal protein uL10 family.</text>
</comment>
<dbReference type="GO" id="GO:0015934">
    <property type="term" value="C:large ribosomal subunit"/>
    <property type="evidence" value="ECO:0007669"/>
    <property type="project" value="InterPro"/>
</dbReference>
<dbReference type="EMBL" id="PDPS01000053">
    <property type="protein sequence ID" value="PID55644.1"/>
    <property type="molecule type" value="Genomic_DNA"/>
</dbReference>
<evidence type="ECO:0000256" key="3">
    <source>
        <dbReference type="ARBA" id="ARBA00023274"/>
    </source>
</evidence>
<protein>
    <recommendedName>
        <fullName evidence="4 5">Large ribosomal subunit protein uL10</fullName>
    </recommendedName>
</protein>
<keyword evidence="5" id="KW-0699">rRNA-binding</keyword>
<reference evidence="6 7" key="1">
    <citation type="submission" date="2017-10" db="EMBL/GenBank/DDBJ databases">
        <title>Novel microbial diversity and functional potential in the marine mammal oral microbiome.</title>
        <authorList>
            <person name="Dudek N.K."/>
            <person name="Sun C.L."/>
            <person name="Burstein D."/>
            <person name="Kantor R.S."/>
            <person name="Aliaga Goltsman D.S."/>
            <person name="Bik E.M."/>
            <person name="Thomas B.C."/>
            <person name="Banfield J.F."/>
            <person name="Relman D.A."/>
        </authorList>
    </citation>
    <scope>NUCLEOTIDE SEQUENCE [LARGE SCALE GENOMIC DNA]</scope>
    <source>
        <strain evidence="6">DOLZORAL124_49_17</strain>
    </source>
</reference>
<dbReference type="Gene3D" id="3.30.70.1730">
    <property type="match status" value="1"/>
</dbReference>
<evidence type="ECO:0000313" key="7">
    <source>
        <dbReference type="Proteomes" id="UP000229740"/>
    </source>
</evidence>
<evidence type="ECO:0000256" key="5">
    <source>
        <dbReference type="HAMAP-Rule" id="MF_00362"/>
    </source>
</evidence>